<evidence type="ECO:0000313" key="3">
    <source>
        <dbReference type="Proteomes" id="UP001589532"/>
    </source>
</evidence>
<protein>
    <submittedName>
        <fullName evidence="2">Uncharacterized protein</fullName>
    </submittedName>
</protein>
<keyword evidence="1" id="KW-1133">Transmembrane helix</keyword>
<gene>
    <name evidence="2" type="ORF">ACFFSA_53805</name>
</gene>
<comment type="caution">
    <text evidence="2">The sequence shown here is derived from an EMBL/GenBank/DDBJ whole genome shotgun (WGS) entry which is preliminary data.</text>
</comment>
<evidence type="ECO:0000313" key="2">
    <source>
        <dbReference type="EMBL" id="MFB9631993.1"/>
    </source>
</evidence>
<evidence type="ECO:0000256" key="1">
    <source>
        <dbReference type="SAM" id="Phobius"/>
    </source>
</evidence>
<name>A0ABV5SJX7_9ACTN</name>
<feature type="transmembrane region" description="Helical" evidence="1">
    <location>
        <begin position="43"/>
        <end position="64"/>
    </location>
</feature>
<organism evidence="2 3">
    <name type="scientific">Nonomuraea helvata</name>
    <dbReference type="NCBI Taxonomy" id="37484"/>
    <lineage>
        <taxon>Bacteria</taxon>
        <taxon>Bacillati</taxon>
        <taxon>Actinomycetota</taxon>
        <taxon>Actinomycetes</taxon>
        <taxon>Streptosporangiales</taxon>
        <taxon>Streptosporangiaceae</taxon>
        <taxon>Nonomuraea</taxon>
    </lineage>
</organism>
<dbReference type="RefSeq" id="WP_345002704.1">
    <property type="nucleotide sequence ID" value="NZ_BAAAXV010000012.1"/>
</dbReference>
<keyword evidence="1" id="KW-0472">Membrane</keyword>
<dbReference type="Proteomes" id="UP001589532">
    <property type="component" value="Unassembled WGS sequence"/>
</dbReference>
<proteinExistence type="predicted"/>
<sequence>MTQYTEDDLRAVFAENSVREDGPAPLVREIRRRGTRTRLRRRVAAGAAVAAAAAAVVSLAGAPWPGGNHGEPATGVTAHFLKGVELPQTVESMYGPVSLISGQSYQSVGERVRVTFRPTSVHTGIAIRCANPKSWVLIRDVKGTWHDLTPCARLGQGLEVQFREEGVTPDWLRAPQDLEVWVFPADAPIGSAGLADKCALADRRAGKCDGPWDREAITAMPERLAAETGPQRGLWSVGIYDQEPRPGPGGA</sequence>
<dbReference type="EMBL" id="JBHMBW010000112">
    <property type="protein sequence ID" value="MFB9631993.1"/>
    <property type="molecule type" value="Genomic_DNA"/>
</dbReference>
<keyword evidence="1" id="KW-0812">Transmembrane</keyword>
<reference evidence="2 3" key="1">
    <citation type="submission" date="2024-09" db="EMBL/GenBank/DDBJ databases">
        <authorList>
            <person name="Sun Q."/>
            <person name="Mori K."/>
        </authorList>
    </citation>
    <scope>NUCLEOTIDE SEQUENCE [LARGE SCALE GENOMIC DNA]</scope>
    <source>
        <strain evidence="2 3">JCM 3143</strain>
    </source>
</reference>
<accession>A0ABV5SJX7</accession>
<keyword evidence="3" id="KW-1185">Reference proteome</keyword>